<organism evidence="1 2">
    <name type="scientific">Flavobacterium album</name>
    <dbReference type="NCBI Taxonomy" id="2175091"/>
    <lineage>
        <taxon>Bacteria</taxon>
        <taxon>Pseudomonadati</taxon>
        <taxon>Bacteroidota</taxon>
        <taxon>Flavobacteriia</taxon>
        <taxon>Flavobacteriales</taxon>
        <taxon>Flavobacteriaceae</taxon>
        <taxon>Flavobacterium</taxon>
    </lineage>
</organism>
<dbReference type="EMBL" id="CP029186">
    <property type="protein sequence ID" value="AWH84737.1"/>
    <property type="molecule type" value="Genomic_DNA"/>
</dbReference>
<protein>
    <submittedName>
        <fullName evidence="1">Uncharacterized protein</fullName>
    </submittedName>
</protein>
<accession>A0A2S1QWF2</accession>
<dbReference type="OrthoDB" id="1418770at2"/>
<gene>
    <name evidence="1" type="ORF">HYN59_06200</name>
</gene>
<dbReference type="AlphaFoldDB" id="A0A2S1QWF2"/>
<dbReference type="Proteomes" id="UP000244929">
    <property type="component" value="Chromosome"/>
</dbReference>
<reference evidence="1 2" key="1">
    <citation type="submission" date="2018-04" db="EMBL/GenBank/DDBJ databases">
        <title>Genome sequencing of Flavobacterium sp. HYN0059.</title>
        <authorList>
            <person name="Yi H."/>
            <person name="Baek C."/>
        </authorList>
    </citation>
    <scope>NUCLEOTIDE SEQUENCE [LARGE SCALE GENOMIC DNA]</scope>
    <source>
        <strain evidence="1 2">HYN0059</strain>
    </source>
</reference>
<keyword evidence="2" id="KW-1185">Reference proteome</keyword>
<evidence type="ECO:0000313" key="1">
    <source>
        <dbReference type="EMBL" id="AWH84737.1"/>
    </source>
</evidence>
<sequence length="218" mass="26122">MRLTDLLIHKKFGQSKNVDIRKECIVFQDINAVLFLNEWQICNLDEFDNFISHYNFPNHKEFKQKDKDRVRNNFPKPQVLLTKVEQDHNVRVALALYPKELLTGNTLLHLRSINKFEQMDIRYFINYTSAPINEPKIVKHEFYEYCQSSDILFDCNFINNLVSEFWRLRIVTLKFEEFIMLMYAFDKNQSLSQEELNSLVTSFKHKPKQPINSTFKTI</sequence>
<evidence type="ECO:0000313" key="2">
    <source>
        <dbReference type="Proteomes" id="UP000244929"/>
    </source>
</evidence>
<dbReference type="KEGG" id="falb:HYN59_06200"/>
<name>A0A2S1QWF2_9FLAO</name>
<proteinExistence type="predicted"/>
<dbReference type="RefSeq" id="WP_108777443.1">
    <property type="nucleotide sequence ID" value="NZ_CP029186.1"/>
</dbReference>